<keyword evidence="2" id="KW-0378">Hydrolase</keyword>
<dbReference type="Pfam" id="PF03372">
    <property type="entry name" value="Exo_endo_phos"/>
    <property type="match status" value="1"/>
</dbReference>
<sequence>MKLLTLNTHSLTEPDCEAKTKIFLQAVLEERPDVMALQEVNQTAGGEDVSTVELLASGYMECPNTMPRVGRDNHAFRTAVWLAEHDFPCFWSWVPAKLGYDKYDEGTAIFTRRPILEVSQFYLTRSRDYKNWKTRKTLAVRTEAGWFFSLHMGWWKDEEEPFLRQWETLSEVTAPLRQEGDVWLMGDFNSPAETRGEGYDQIAASGWEDAFLSAEEKGGEITVPGAIDGWRNAGELSGMRMDFIWHRGSEGERTWRVSRAGTVFDGENRPAVSDHFGVMAEYERRE</sequence>
<accession>A0A9D1W622</accession>
<evidence type="ECO:0000259" key="1">
    <source>
        <dbReference type="Pfam" id="PF03372"/>
    </source>
</evidence>
<keyword evidence="2" id="KW-0255">Endonuclease</keyword>
<comment type="caution">
    <text evidence="2">The sequence shown here is derived from an EMBL/GenBank/DDBJ whole genome shotgun (WGS) entry which is preliminary data.</text>
</comment>
<name>A0A9D1W622_9FIRM</name>
<gene>
    <name evidence="2" type="ORF">IAA28_06760</name>
</gene>
<dbReference type="Proteomes" id="UP000886780">
    <property type="component" value="Unassembled WGS sequence"/>
</dbReference>
<evidence type="ECO:0000313" key="3">
    <source>
        <dbReference type="Proteomes" id="UP000886780"/>
    </source>
</evidence>
<dbReference type="GO" id="GO:0004519">
    <property type="term" value="F:endonuclease activity"/>
    <property type="evidence" value="ECO:0007669"/>
    <property type="project" value="UniProtKB-KW"/>
</dbReference>
<evidence type="ECO:0000313" key="2">
    <source>
        <dbReference type="EMBL" id="HIX52487.1"/>
    </source>
</evidence>
<dbReference type="AlphaFoldDB" id="A0A9D1W622"/>
<dbReference type="InterPro" id="IPR036691">
    <property type="entry name" value="Endo/exonu/phosph_ase_sf"/>
</dbReference>
<dbReference type="CDD" id="cd09079">
    <property type="entry name" value="RgfB-like"/>
    <property type="match status" value="1"/>
</dbReference>
<dbReference type="EMBL" id="DXEU01000116">
    <property type="protein sequence ID" value="HIX52487.1"/>
    <property type="molecule type" value="Genomic_DNA"/>
</dbReference>
<proteinExistence type="predicted"/>
<protein>
    <submittedName>
        <fullName evidence="2">Endonuclease/exonuclease/phosphatase family protein</fullName>
    </submittedName>
</protein>
<reference evidence="2" key="1">
    <citation type="journal article" date="2021" name="PeerJ">
        <title>Extensive microbial diversity within the chicken gut microbiome revealed by metagenomics and culture.</title>
        <authorList>
            <person name="Gilroy R."/>
            <person name="Ravi A."/>
            <person name="Getino M."/>
            <person name="Pursley I."/>
            <person name="Horton D.L."/>
            <person name="Alikhan N.F."/>
            <person name="Baker D."/>
            <person name="Gharbi K."/>
            <person name="Hall N."/>
            <person name="Watson M."/>
            <person name="Adriaenssens E.M."/>
            <person name="Foster-Nyarko E."/>
            <person name="Jarju S."/>
            <person name="Secka A."/>
            <person name="Antonio M."/>
            <person name="Oren A."/>
            <person name="Chaudhuri R.R."/>
            <person name="La Ragione R."/>
            <person name="Hildebrand F."/>
            <person name="Pallen M.J."/>
        </authorList>
    </citation>
    <scope>NUCLEOTIDE SEQUENCE</scope>
    <source>
        <strain evidence="2">ChiGjej4B4-12881</strain>
    </source>
</reference>
<dbReference type="InterPro" id="IPR005135">
    <property type="entry name" value="Endo/exonuclease/phosphatase"/>
</dbReference>
<dbReference type="Gene3D" id="3.60.10.10">
    <property type="entry name" value="Endonuclease/exonuclease/phosphatase"/>
    <property type="match status" value="1"/>
</dbReference>
<dbReference type="SUPFAM" id="SSF56219">
    <property type="entry name" value="DNase I-like"/>
    <property type="match status" value="1"/>
</dbReference>
<reference evidence="2" key="2">
    <citation type="submission" date="2021-04" db="EMBL/GenBank/DDBJ databases">
        <authorList>
            <person name="Gilroy R."/>
        </authorList>
    </citation>
    <scope>NUCLEOTIDE SEQUENCE</scope>
    <source>
        <strain evidence="2">ChiGjej4B4-12881</strain>
    </source>
</reference>
<keyword evidence="2" id="KW-0540">Nuclease</keyword>
<feature type="domain" description="Endonuclease/exonuclease/phosphatase" evidence="1">
    <location>
        <begin position="4"/>
        <end position="275"/>
    </location>
</feature>
<organism evidence="2 3">
    <name type="scientific">Candidatus Lachnoclostridium stercoripullorum</name>
    <dbReference type="NCBI Taxonomy" id="2838635"/>
    <lineage>
        <taxon>Bacteria</taxon>
        <taxon>Bacillati</taxon>
        <taxon>Bacillota</taxon>
        <taxon>Clostridia</taxon>
        <taxon>Lachnospirales</taxon>
        <taxon>Lachnospiraceae</taxon>
    </lineage>
</organism>